<dbReference type="EMBL" id="QNUF01000060">
    <property type="protein sequence ID" value="REC69168.1"/>
    <property type="molecule type" value="Genomic_DNA"/>
</dbReference>
<evidence type="ECO:0000313" key="2">
    <source>
        <dbReference type="EMBL" id="REC69168.1"/>
    </source>
</evidence>
<dbReference type="SMART" id="SM00860">
    <property type="entry name" value="SMI1_KNR4"/>
    <property type="match status" value="1"/>
</dbReference>
<dbReference type="InterPro" id="IPR037883">
    <property type="entry name" value="Knr4/Smi1-like_sf"/>
</dbReference>
<reference evidence="2 3" key="1">
    <citation type="journal article" date="2010" name="Syst. Appl. Microbiol.">
        <title>Four new species of Chryseobacterium from the rhizosphere of coastal sand dune plants, Chryseobacterium elymi sp. nov., Chryseobacterium hagamense sp. nov., Chryseobacterium lathyri sp. nov. and Chryseobacterium rhizosphaerae sp. nov.</title>
        <authorList>
            <person name="Cho S.H."/>
            <person name="Lee K.S."/>
            <person name="Shin D.S."/>
            <person name="Han J.H."/>
            <person name="Park K.S."/>
            <person name="Lee C.H."/>
            <person name="Park K.H."/>
            <person name="Kim S.B."/>
        </authorList>
    </citation>
    <scope>NUCLEOTIDE SEQUENCE [LARGE SCALE GENOMIC DNA]</scope>
    <source>
        <strain evidence="2 3">KCTC 22548</strain>
    </source>
</reference>
<dbReference type="InterPro" id="IPR018958">
    <property type="entry name" value="Knr4/Smi1-like_dom"/>
</dbReference>
<protein>
    <submittedName>
        <fullName evidence="2">SMI1/KNR4 family protein</fullName>
    </submittedName>
</protein>
<feature type="domain" description="Knr4/Smi1-like" evidence="1">
    <location>
        <begin position="45"/>
        <end position="168"/>
    </location>
</feature>
<evidence type="ECO:0000313" key="3">
    <source>
        <dbReference type="Proteomes" id="UP000256491"/>
    </source>
</evidence>
<dbReference type="Pfam" id="PF09346">
    <property type="entry name" value="SMI1_KNR4"/>
    <property type="match status" value="1"/>
</dbReference>
<proteinExistence type="predicted"/>
<name>A0ABX9IDB9_9FLAO</name>
<dbReference type="SUPFAM" id="SSF160631">
    <property type="entry name" value="SMI1/KNR4-like"/>
    <property type="match status" value="1"/>
</dbReference>
<keyword evidence="3" id="KW-1185">Reference proteome</keyword>
<gene>
    <name evidence="2" type="ORF">DRF57_23240</name>
</gene>
<evidence type="ECO:0000259" key="1">
    <source>
        <dbReference type="SMART" id="SM00860"/>
    </source>
</evidence>
<dbReference type="Proteomes" id="UP000256491">
    <property type="component" value="Unassembled WGS sequence"/>
</dbReference>
<dbReference type="RefSeq" id="WP_115921117.1">
    <property type="nucleotide sequence ID" value="NZ_BJYH01000072.1"/>
</dbReference>
<dbReference type="Gene3D" id="3.40.1580.10">
    <property type="entry name" value="SMI1/KNR4-like"/>
    <property type="match status" value="1"/>
</dbReference>
<comment type="caution">
    <text evidence="2">The sequence shown here is derived from an EMBL/GenBank/DDBJ whole genome shotgun (WGS) entry which is preliminary data.</text>
</comment>
<sequence length="193" mass="22252">MYKEIRELIYKFQNLGIASSSDGAMLIGQVPHKGTEAWLNEMFPVLDKSEIESLEDELDTSIPEEYKDFLQNFSNGLILLTATLSFDGLRRHLTRDLKANSRQPFSIITPNIYERPENALKSYFFIGGYQWDGSLLYIDKETNIVHCCAPDDATSKVQWSSFKEMLQSELKRLYLLFDDEGKEINEDVSTLPY</sequence>
<accession>A0ABX9IDB9</accession>
<organism evidence="2 3">
    <name type="scientific">Chryseobacterium rhizosphaerae</name>
    <dbReference type="NCBI Taxonomy" id="395937"/>
    <lineage>
        <taxon>Bacteria</taxon>
        <taxon>Pseudomonadati</taxon>
        <taxon>Bacteroidota</taxon>
        <taxon>Flavobacteriia</taxon>
        <taxon>Flavobacteriales</taxon>
        <taxon>Weeksellaceae</taxon>
        <taxon>Chryseobacterium group</taxon>
        <taxon>Chryseobacterium</taxon>
    </lineage>
</organism>